<evidence type="ECO:0000313" key="3">
    <source>
        <dbReference type="Proteomes" id="UP000469292"/>
    </source>
</evidence>
<name>A0A6I5MZ70_9BIFI</name>
<dbReference type="EMBL" id="VYSG01000001">
    <property type="protein sequence ID" value="NEG69115.1"/>
    <property type="molecule type" value="Genomic_DNA"/>
</dbReference>
<sequence length="95" mass="10275">MSNHPYVSEDREGKPWFEWAVAACVVLCAVAAILGHEMAATAIIAVAAIATGVVRLVMRERSPWKVRSVAFDSIIGIGFGIGVMLLFLSIRLLSF</sequence>
<proteinExistence type="predicted"/>
<keyword evidence="1" id="KW-1133">Transmembrane helix</keyword>
<gene>
    <name evidence="2" type="ORF">F6S87_00425</name>
</gene>
<dbReference type="RefSeq" id="WP_163226720.1">
    <property type="nucleotide sequence ID" value="NZ_VYSG01000001.1"/>
</dbReference>
<evidence type="ECO:0000313" key="2">
    <source>
        <dbReference type="EMBL" id="NEG69115.1"/>
    </source>
</evidence>
<keyword evidence="3" id="KW-1185">Reference proteome</keyword>
<keyword evidence="1" id="KW-0472">Membrane</keyword>
<keyword evidence="1" id="KW-0812">Transmembrane</keyword>
<feature type="transmembrane region" description="Helical" evidence="1">
    <location>
        <begin position="69"/>
        <end position="90"/>
    </location>
</feature>
<feature type="transmembrane region" description="Helical" evidence="1">
    <location>
        <begin position="16"/>
        <end position="34"/>
    </location>
</feature>
<organism evidence="2 3">
    <name type="scientific">Bifidobacterium choloepi</name>
    <dbReference type="NCBI Taxonomy" id="2614131"/>
    <lineage>
        <taxon>Bacteria</taxon>
        <taxon>Bacillati</taxon>
        <taxon>Actinomycetota</taxon>
        <taxon>Actinomycetes</taxon>
        <taxon>Bifidobacteriales</taxon>
        <taxon>Bifidobacteriaceae</taxon>
        <taxon>Bifidobacterium</taxon>
    </lineage>
</organism>
<dbReference type="Proteomes" id="UP000469292">
    <property type="component" value="Unassembled WGS sequence"/>
</dbReference>
<accession>A0A6I5MZ70</accession>
<reference evidence="2 3" key="1">
    <citation type="submission" date="2019-09" db="EMBL/GenBank/DDBJ databases">
        <title>Phylogenetic characterization of a novel taxon of the genus Bifidobacterium: Bifidobacterium choloepi sp. nov.</title>
        <authorList>
            <person name="Modesto M."/>
            <person name="Satti M."/>
        </authorList>
    </citation>
    <scope>NUCLEOTIDE SEQUENCE [LARGE SCALE GENOMIC DNA]</scope>
    <source>
        <strain evidence="2 3">BRDM6</strain>
    </source>
</reference>
<protein>
    <submittedName>
        <fullName evidence="2">DUF3017 domain-containing protein</fullName>
    </submittedName>
</protein>
<comment type="caution">
    <text evidence="2">The sequence shown here is derived from an EMBL/GenBank/DDBJ whole genome shotgun (WGS) entry which is preliminary data.</text>
</comment>
<feature type="transmembrane region" description="Helical" evidence="1">
    <location>
        <begin position="40"/>
        <end position="57"/>
    </location>
</feature>
<dbReference type="AlphaFoldDB" id="A0A6I5MZ70"/>
<evidence type="ECO:0000256" key="1">
    <source>
        <dbReference type="SAM" id="Phobius"/>
    </source>
</evidence>